<dbReference type="CDD" id="cd24032">
    <property type="entry name" value="ASKHA_NBD_TsaB"/>
    <property type="match status" value="1"/>
</dbReference>
<dbReference type="Gene3D" id="3.30.420.40">
    <property type="match status" value="2"/>
</dbReference>
<evidence type="ECO:0000256" key="1">
    <source>
        <dbReference type="SAM" id="MobiDB-lite"/>
    </source>
</evidence>
<organism evidence="3 4">
    <name type="scientific">Promicromonospora iranensis</name>
    <dbReference type="NCBI Taxonomy" id="1105144"/>
    <lineage>
        <taxon>Bacteria</taxon>
        <taxon>Bacillati</taxon>
        <taxon>Actinomycetota</taxon>
        <taxon>Actinomycetes</taxon>
        <taxon>Micrococcales</taxon>
        <taxon>Promicromonosporaceae</taxon>
        <taxon>Promicromonospora</taxon>
    </lineage>
</organism>
<accession>A0ABU2CME9</accession>
<dbReference type="PANTHER" id="PTHR11735:SF11">
    <property type="entry name" value="TRNA THREONYLCARBAMOYLADENOSINE BIOSYNTHESIS PROTEIN TSAB"/>
    <property type="match status" value="1"/>
</dbReference>
<feature type="domain" description="Gcp-like" evidence="2">
    <location>
        <begin position="32"/>
        <end position="137"/>
    </location>
</feature>
<proteinExistence type="predicted"/>
<comment type="caution">
    <text evidence="3">The sequence shown here is derived from an EMBL/GenBank/DDBJ whole genome shotgun (WGS) entry which is preliminary data.</text>
</comment>
<gene>
    <name evidence="3" type="ORF">J2S48_002034</name>
</gene>
<dbReference type="InterPro" id="IPR043129">
    <property type="entry name" value="ATPase_NBD"/>
</dbReference>
<dbReference type="InterPro" id="IPR000905">
    <property type="entry name" value="Gcp-like_dom"/>
</dbReference>
<dbReference type="Proteomes" id="UP001183585">
    <property type="component" value="Unassembled WGS sequence"/>
</dbReference>
<feature type="compositionally biased region" description="Low complexity" evidence="1">
    <location>
        <begin position="238"/>
        <end position="249"/>
    </location>
</feature>
<evidence type="ECO:0000313" key="4">
    <source>
        <dbReference type="Proteomes" id="UP001183585"/>
    </source>
</evidence>
<dbReference type="InterPro" id="IPR022496">
    <property type="entry name" value="T6A_TsaB"/>
</dbReference>
<keyword evidence="4" id="KW-1185">Reference proteome</keyword>
<reference evidence="3 4" key="1">
    <citation type="submission" date="2023-07" db="EMBL/GenBank/DDBJ databases">
        <title>Sequencing the genomes of 1000 actinobacteria strains.</title>
        <authorList>
            <person name="Klenk H.-P."/>
        </authorList>
    </citation>
    <scope>NUCLEOTIDE SEQUENCE [LARGE SCALE GENOMIC DNA]</scope>
    <source>
        <strain evidence="3 4">DSM 45554</strain>
    </source>
</reference>
<dbReference type="RefSeq" id="WP_274993193.1">
    <property type="nucleotide sequence ID" value="NZ_JAJQQP010000004.1"/>
</dbReference>
<sequence length="255" mass="26150">MAVLALDTSAAVAVSLVDEDGARLASRTSDERRRHAESLAPLIEEVLAEAGIEPSGLTAVVAGTGPAPFTGLRVGLVTARTLALTIGVPVLGVPSLDALAVQAVSDLGLRPGTEILATSDARRKEVYWARYRVISHEGPHGVPVVERLAGPDVDRAGFVAQAQLTAAGTEDGQLPVVVGEGAMLYPEFLPVADDAPLVPDATVLARLALVRRAADEEQPAEPLYLRRPDVHEPGRAPAASTTGSGATTGSAGGVA</sequence>
<dbReference type="PANTHER" id="PTHR11735">
    <property type="entry name" value="TRNA N6-ADENOSINE THREONYLCARBAMOYLTRANSFERASE"/>
    <property type="match status" value="1"/>
</dbReference>
<feature type="compositionally biased region" description="Basic and acidic residues" evidence="1">
    <location>
        <begin position="224"/>
        <end position="234"/>
    </location>
</feature>
<dbReference type="EMBL" id="JAVDYE010000001">
    <property type="protein sequence ID" value="MDR7382519.1"/>
    <property type="molecule type" value="Genomic_DNA"/>
</dbReference>
<feature type="region of interest" description="Disordered" evidence="1">
    <location>
        <begin position="218"/>
        <end position="255"/>
    </location>
</feature>
<evidence type="ECO:0000259" key="2">
    <source>
        <dbReference type="Pfam" id="PF00814"/>
    </source>
</evidence>
<dbReference type="SUPFAM" id="SSF53067">
    <property type="entry name" value="Actin-like ATPase domain"/>
    <property type="match status" value="2"/>
</dbReference>
<evidence type="ECO:0000313" key="3">
    <source>
        <dbReference type="EMBL" id="MDR7382519.1"/>
    </source>
</evidence>
<dbReference type="Pfam" id="PF00814">
    <property type="entry name" value="TsaD"/>
    <property type="match status" value="1"/>
</dbReference>
<name>A0ABU2CME9_9MICO</name>
<protein>
    <submittedName>
        <fullName evidence="3">tRNA threonylcarbamoyladenosine biosynthesis protein TsaB</fullName>
    </submittedName>
</protein>
<dbReference type="NCBIfam" id="TIGR03725">
    <property type="entry name" value="T6A_YeaZ"/>
    <property type="match status" value="1"/>
</dbReference>